<dbReference type="InterPro" id="IPR027417">
    <property type="entry name" value="P-loop_NTPase"/>
</dbReference>
<dbReference type="OrthoDB" id="3176171at2759"/>
<evidence type="ECO:0000256" key="5">
    <source>
        <dbReference type="ARBA" id="ARBA00023054"/>
    </source>
</evidence>
<keyword evidence="6 7" id="KW-0505">Motor protein</keyword>
<dbReference type="GO" id="GO:0005737">
    <property type="term" value="C:cytoplasm"/>
    <property type="evidence" value="ECO:0007669"/>
    <property type="project" value="UniProtKB-SubCell"/>
</dbReference>
<dbReference type="GO" id="GO:0005875">
    <property type="term" value="C:microtubule associated complex"/>
    <property type="evidence" value="ECO:0007669"/>
    <property type="project" value="TreeGrafter"/>
</dbReference>
<dbReference type="GO" id="GO:0051231">
    <property type="term" value="P:spindle elongation"/>
    <property type="evidence" value="ECO:0007669"/>
    <property type="project" value="TreeGrafter"/>
</dbReference>
<feature type="region of interest" description="Disordered" evidence="8">
    <location>
        <begin position="224"/>
        <end position="250"/>
    </location>
</feature>
<dbReference type="GO" id="GO:0005874">
    <property type="term" value="C:microtubule"/>
    <property type="evidence" value="ECO:0007669"/>
    <property type="project" value="UniProtKB-KW"/>
</dbReference>
<dbReference type="InterPro" id="IPR019821">
    <property type="entry name" value="Kinesin_motor_CS"/>
</dbReference>
<dbReference type="SUPFAM" id="SSF52540">
    <property type="entry name" value="P-loop containing nucleoside triphosphate hydrolases"/>
    <property type="match status" value="1"/>
</dbReference>
<keyword evidence="2" id="KW-0963">Cytoplasm</keyword>
<dbReference type="InterPro" id="IPR036961">
    <property type="entry name" value="Kinesin_motor_dom_sf"/>
</dbReference>
<comment type="subcellular location">
    <subcellularLocation>
        <location evidence="1">Cytoplasm</location>
    </subcellularLocation>
</comment>
<dbReference type="GO" id="GO:0007018">
    <property type="term" value="P:microtubule-based movement"/>
    <property type="evidence" value="ECO:0007669"/>
    <property type="project" value="InterPro"/>
</dbReference>
<sequence>MTGNKIDILDPKGEKENKTFHYDTVFGMETQQEDVYGVCVEPLIKKCLDGYNGCIFAYGQTASGKTHTMQGGAASRVAESLSDACTSVSPDIGIIPRVVHQLNNHVRERRGKVDEASGNCFDYVVKVSYLEIYNETLVDLLVDRDKQEDLKIRMEAGTTSGKDLYVQNLSERYMSSLPDYLKVLITGAKHRSVGETNMNAQSSRSHSILTITIDQYLVEPRKPYASGGAPMSRSESTASLAPEIVSPDEHSPEVLQKIGQGKKRSKIHLIDLAGSERADSTGATGDRLKEGLKSISPSLRLETLSAL</sequence>
<evidence type="ECO:0000313" key="11">
    <source>
        <dbReference type="Proteomes" id="UP000193642"/>
    </source>
</evidence>
<dbReference type="PANTHER" id="PTHR47969:SF15">
    <property type="entry name" value="CHROMOSOME-ASSOCIATED KINESIN KIF4A-RELATED"/>
    <property type="match status" value="1"/>
</dbReference>
<evidence type="ECO:0000256" key="4">
    <source>
        <dbReference type="ARBA" id="ARBA00022840"/>
    </source>
</evidence>
<dbReference type="PROSITE" id="PS50067">
    <property type="entry name" value="KINESIN_MOTOR_2"/>
    <property type="match status" value="1"/>
</dbReference>
<dbReference type="PANTHER" id="PTHR47969">
    <property type="entry name" value="CHROMOSOME-ASSOCIATED KINESIN KIF4A-RELATED"/>
    <property type="match status" value="1"/>
</dbReference>
<organism evidence="10 11">
    <name type="scientific">Rhizoclosmatium globosum</name>
    <dbReference type="NCBI Taxonomy" id="329046"/>
    <lineage>
        <taxon>Eukaryota</taxon>
        <taxon>Fungi</taxon>
        <taxon>Fungi incertae sedis</taxon>
        <taxon>Chytridiomycota</taxon>
        <taxon>Chytridiomycota incertae sedis</taxon>
        <taxon>Chytridiomycetes</taxon>
        <taxon>Chytridiales</taxon>
        <taxon>Chytriomycetaceae</taxon>
        <taxon>Rhizoclosmatium</taxon>
    </lineage>
</organism>
<dbReference type="GO" id="GO:0008017">
    <property type="term" value="F:microtubule binding"/>
    <property type="evidence" value="ECO:0007669"/>
    <property type="project" value="InterPro"/>
</dbReference>
<protein>
    <recommendedName>
        <fullName evidence="7">Kinesin-like protein</fullName>
    </recommendedName>
</protein>
<comment type="caution">
    <text evidence="10">The sequence shown here is derived from an EMBL/GenBank/DDBJ whole genome shotgun (WGS) entry which is preliminary data.</text>
</comment>
<dbReference type="EMBL" id="MCGO01000029">
    <property type="protein sequence ID" value="ORY42373.1"/>
    <property type="molecule type" value="Genomic_DNA"/>
</dbReference>
<evidence type="ECO:0000313" key="10">
    <source>
        <dbReference type="EMBL" id="ORY42373.1"/>
    </source>
</evidence>
<dbReference type="GO" id="GO:0005524">
    <property type="term" value="F:ATP binding"/>
    <property type="evidence" value="ECO:0007669"/>
    <property type="project" value="UniProtKB-UniRule"/>
</dbReference>
<comment type="similarity">
    <text evidence="6 7">Belongs to the TRAFAC class myosin-kinesin ATPase superfamily. Kinesin family.</text>
</comment>
<feature type="binding site" evidence="6">
    <location>
        <begin position="59"/>
        <end position="66"/>
    </location>
    <ligand>
        <name>ATP</name>
        <dbReference type="ChEBI" id="CHEBI:30616"/>
    </ligand>
</feature>
<reference evidence="10 11" key="1">
    <citation type="submission" date="2016-07" db="EMBL/GenBank/DDBJ databases">
        <title>Pervasive Adenine N6-methylation of Active Genes in Fungi.</title>
        <authorList>
            <consortium name="DOE Joint Genome Institute"/>
            <person name="Mondo S.J."/>
            <person name="Dannebaum R.O."/>
            <person name="Kuo R.C."/>
            <person name="Labutti K."/>
            <person name="Haridas S."/>
            <person name="Kuo A."/>
            <person name="Salamov A."/>
            <person name="Ahrendt S.R."/>
            <person name="Lipzen A."/>
            <person name="Sullivan W."/>
            <person name="Andreopoulos W.B."/>
            <person name="Clum A."/>
            <person name="Lindquist E."/>
            <person name="Daum C."/>
            <person name="Ramamoorthy G.K."/>
            <person name="Gryganskyi A."/>
            <person name="Culley D."/>
            <person name="Magnuson J.K."/>
            <person name="James T.Y."/>
            <person name="O'Malley M.A."/>
            <person name="Stajich J.E."/>
            <person name="Spatafora J.W."/>
            <person name="Visel A."/>
            <person name="Grigoriev I.V."/>
        </authorList>
    </citation>
    <scope>NUCLEOTIDE SEQUENCE [LARGE SCALE GENOMIC DNA]</scope>
    <source>
        <strain evidence="10 11">JEL800</strain>
    </source>
</reference>
<dbReference type="GO" id="GO:0007052">
    <property type="term" value="P:mitotic spindle organization"/>
    <property type="evidence" value="ECO:0007669"/>
    <property type="project" value="TreeGrafter"/>
</dbReference>
<evidence type="ECO:0000259" key="9">
    <source>
        <dbReference type="PROSITE" id="PS50067"/>
    </source>
</evidence>
<accession>A0A1Y2C5R0</accession>
<keyword evidence="4 6" id="KW-0067">ATP-binding</keyword>
<evidence type="ECO:0000256" key="1">
    <source>
        <dbReference type="ARBA" id="ARBA00004496"/>
    </source>
</evidence>
<feature type="domain" description="Kinesin motor" evidence="9">
    <location>
        <begin position="1"/>
        <end position="307"/>
    </location>
</feature>
<dbReference type="GO" id="GO:0016787">
    <property type="term" value="F:hydrolase activity"/>
    <property type="evidence" value="ECO:0007669"/>
    <property type="project" value="UniProtKB-KW"/>
</dbReference>
<name>A0A1Y2C5R0_9FUNG</name>
<evidence type="ECO:0000256" key="7">
    <source>
        <dbReference type="RuleBase" id="RU000394"/>
    </source>
</evidence>
<dbReference type="STRING" id="329046.A0A1Y2C5R0"/>
<evidence type="ECO:0000256" key="6">
    <source>
        <dbReference type="PROSITE-ProRule" id="PRU00283"/>
    </source>
</evidence>
<gene>
    <name evidence="10" type="ORF">BCR33DRAFT_308906</name>
</gene>
<evidence type="ECO:0000256" key="3">
    <source>
        <dbReference type="ARBA" id="ARBA00022741"/>
    </source>
</evidence>
<evidence type="ECO:0000256" key="2">
    <source>
        <dbReference type="ARBA" id="ARBA00022490"/>
    </source>
</evidence>
<dbReference type="InterPro" id="IPR001752">
    <property type="entry name" value="Kinesin_motor_dom"/>
</dbReference>
<keyword evidence="10" id="KW-0378">Hydrolase</keyword>
<proteinExistence type="inferred from homology"/>
<dbReference type="AlphaFoldDB" id="A0A1Y2C5R0"/>
<dbReference type="InterPro" id="IPR027640">
    <property type="entry name" value="Kinesin-like_fam"/>
</dbReference>
<evidence type="ECO:0000256" key="8">
    <source>
        <dbReference type="SAM" id="MobiDB-lite"/>
    </source>
</evidence>
<dbReference type="Gene3D" id="3.40.850.10">
    <property type="entry name" value="Kinesin motor domain"/>
    <property type="match status" value="1"/>
</dbReference>
<dbReference type="Proteomes" id="UP000193642">
    <property type="component" value="Unassembled WGS sequence"/>
</dbReference>
<keyword evidence="11" id="KW-1185">Reference proteome</keyword>
<dbReference type="Pfam" id="PF00225">
    <property type="entry name" value="Kinesin"/>
    <property type="match status" value="1"/>
</dbReference>
<keyword evidence="3 6" id="KW-0547">Nucleotide-binding</keyword>
<keyword evidence="7" id="KW-0493">Microtubule</keyword>
<dbReference type="SMART" id="SM00129">
    <property type="entry name" value="KISc"/>
    <property type="match status" value="1"/>
</dbReference>
<dbReference type="PROSITE" id="PS00411">
    <property type="entry name" value="KINESIN_MOTOR_1"/>
    <property type="match status" value="1"/>
</dbReference>
<dbReference type="GO" id="GO:0003777">
    <property type="term" value="F:microtubule motor activity"/>
    <property type="evidence" value="ECO:0007669"/>
    <property type="project" value="InterPro"/>
</dbReference>
<keyword evidence="5" id="KW-0175">Coiled coil</keyword>
<dbReference type="PRINTS" id="PR00380">
    <property type="entry name" value="KINESINHEAVY"/>
</dbReference>